<dbReference type="AlphaFoldDB" id="A0AAV4X4C8"/>
<protein>
    <submittedName>
        <fullName evidence="1">Uncharacterized protein</fullName>
    </submittedName>
</protein>
<sequence>MEKAIVYGRIPPKDSHRNSNFIPICVQCFGNLVKNPLIPFISGCYLISRPGPLFGPVPPNGIAGQKEQEQENSGFALTCGRDELHTCYSTLRDSYADNEIKPRGAKIFCDRDFF</sequence>
<evidence type="ECO:0000313" key="1">
    <source>
        <dbReference type="EMBL" id="GIY90027.1"/>
    </source>
</evidence>
<reference evidence="1 2" key="1">
    <citation type="submission" date="2021-06" db="EMBL/GenBank/DDBJ databases">
        <title>Caerostris extrusa draft genome.</title>
        <authorList>
            <person name="Kono N."/>
            <person name="Arakawa K."/>
        </authorList>
    </citation>
    <scope>NUCLEOTIDE SEQUENCE [LARGE SCALE GENOMIC DNA]</scope>
</reference>
<dbReference type="EMBL" id="BPLR01017281">
    <property type="protein sequence ID" value="GIY90027.1"/>
    <property type="molecule type" value="Genomic_DNA"/>
</dbReference>
<comment type="caution">
    <text evidence="1">The sequence shown here is derived from an EMBL/GenBank/DDBJ whole genome shotgun (WGS) entry which is preliminary data.</text>
</comment>
<accession>A0AAV4X4C8</accession>
<proteinExistence type="predicted"/>
<evidence type="ECO:0000313" key="2">
    <source>
        <dbReference type="Proteomes" id="UP001054945"/>
    </source>
</evidence>
<dbReference type="Proteomes" id="UP001054945">
    <property type="component" value="Unassembled WGS sequence"/>
</dbReference>
<organism evidence="1 2">
    <name type="scientific">Caerostris extrusa</name>
    <name type="common">Bark spider</name>
    <name type="synonym">Caerostris bankana</name>
    <dbReference type="NCBI Taxonomy" id="172846"/>
    <lineage>
        <taxon>Eukaryota</taxon>
        <taxon>Metazoa</taxon>
        <taxon>Ecdysozoa</taxon>
        <taxon>Arthropoda</taxon>
        <taxon>Chelicerata</taxon>
        <taxon>Arachnida</taxon>
        <taxon>Araneae</taxon>
        <taxon>Araneomorphae</taxon>
        <taxon>Entelegynae</taxon>
        <taxon>Araneoidea</taxon>
        <taxon>Araneidae</taxon>
        <taxon>Caerostris</taxon>
    </lineage>
</organism>
<name>A0AAV4X4C8_CAEEX</name>
<gene>
    <name evidence="1" type="ORF">CEXT_806011</name>
</gene>
<keyword evidence="2" id="KW-1185">Reference proteome</keyword>